<keyword evidence="1" id="KW-0812">Transmembrane</keyword>
<accession>A0A096B3G5</accession>
<dbReference type="EMBL" id="ADLO01000101">
    <property type="protein sequence ID" value="KGF53903.1"/>
    <property type="molecule type" value="Genomic_DNA"/>
</dbReference>
<keyword evidence="3" id="KW-1185">Reference proteome</keyword>
<feature type="transmembrane region" description="Helical" evidence="1">
    <location>
        <begin position="12"/>
        <end position="36"/>
    </location>
</feature>
<feature type="transmembrane region" description="Helical" evidence="1">
    <location>
        <begin position="48"/>
        <end position="67"/>
    </location>
</feature>
<dbReference type="RefSeq" id="WP_007493308.1">
    <property type="nucleotide sequence ID" value="NZ_KN174165.1"/>
</dbReference>
<keyword evidence="1" id="KW-1133">Transmembrane helix</keyword>
<dbReference type="Proteomes" id="UP000029585">
    <property type="component" value="Unassembled WGS sequence"/>
</dbReference>
<keyword evidence="1" id="KW-0472">Membrane</keyword>
<reference evidence="2 3" key="1">
    <citation type="submission" date="2011-08" db="EMBL/GenBank/DDBJ databases">
        <title>The Genome Sequence of Clostridium orbiscindens 1_3_50AFAA.</title>
        <authorList>
            <consortium name="The Broad Institute Genome Sequencing Platform"/>
            <person name="Earl A."/>
            <person name="Ward D."/>
            <person name="Feldgarden M."/>
            <person name="Gevers D."/>
            <person name="Daigneault M."/>
            <person name="Strauss J."/>
            <person name="Allen-Vercoe E."/>
            <person name="Young S.K."/>
            <person name="Zeng Q."/>
            <person name="Gargeya S."/>
            <person name="Fitzgerald M."/>
            <person name="Haas B."/>
            <person name="Abouelleil A."/>
            <person name="Alvarado L."/>
            <person name="Arachchi H.M."/>
            <person name="Berlin A."/>
            <person name="Brown A."/>
            <person name="Chapman S.B."/>
            <person name="Chen Z."/>
            <person name="Dunbar C."/>
            <person name="Freedman E."/>
            <person name="Gearin G."/>
            <person name="Gellesch M."/>
            <person name="Goldberg J."/>
            <person name="Griggs A."/>
            <person name="Gujja S."/>
            <person name="Heiman D."/>
            <person name="Howarth C."/>
            <person name="Larson L."/>
            <person name="Lui A."/>
            <person name="MacDonald P.J.P."/>
            <person name="Montmayeur A."/>
            <person name="Murphy C."/>
            <person name="Neiman D."/>
            <person name="Pearson M."/>
            <person name="Priest M."/>
            <person name="Roberts A."/>
            <person name="Saif S."/>
            <person name="Shea T."/>
            <person name="Shenoy N."/>
            <person name="Sisk P."/>
            <person name="Stolte C."/>
            <person name="Sykes S."/>
            <person name="Wortman J."/>
            <person name="Nusbaum C."/>
            <person name="Birren B."/>
        </authorList>
    </citation>
    <scope>NUCLEOTIDE SEQUENCE [LARGE SCALE GENOMIC DNA]</scope>
    <source>
        <strain evidence="2 3">1_3_50AFAA</strain>
    </source>
</reference>
<name>A0A096B3G5_FLAPL</name>
<dbReference type="eggNOG" id="ENOG5033080">
    <property type="taxonomic scope" value="Bacteria"/>
</dbReference>
<dbReference type="AlphaFoldDB" id="A0A096B3G5"/>
<gene>
    <name evidence="2" type="ORF">HMPREF9460_03299</name>
</gene>
<sequence length="131" mass="13986">MHSNFVKRLLKAAWVLELVVAVLILAVTLLELFLLGEGTLSQVLGGSFSADAFFADAMTIVVGIEFVKMLMLHTPRAVTDVLLFAIARQLVVNHSSAVDTLLGVAAVALIFVIKKFLHTDGDDAPAGDGRP</sequence>
<dbReference type="GeneID" id="63971508"/>
<comment type="caution">
    <text evidence="2">The sequence shown here is derived from an EMBL/GenBank/DDBJ whole genome shotgun (WGS) entry which is preliminary data.</text>
</comment>
<evidence type="ECO:0008006" key="4">
    <source>
        <dbReference type="Google" id="ProtNLM"/>
    </source>
</evidence>
<evidence type="ECO:0000256" key="1">
    <source>
        <dbReference type="SAM" id="Phobius"/>
    </source>
</evidence>
<dbReference type="HOGENOM" id="CLU_129179_1_0_9"/>
<evidence type="ECO:0000313" key="2">
    <source>
        <dbReference type="EMBL" id="KGF53903.1"/>
    </source>
</evidence>
<dbReference type="PATRIC" id="fig|742738.3.peg.3395"/>
<evidence type="ECO:0000313" key="3">
    <source>
        <dbReference type="Proteomes" id="UP000029585"/>
    </source>
</evidence>
<organism evidence="2 3">
    <name type="scientific">Flavonifractor plautii 1_3_50AFAA</name>
    <dbReference type="NCBI Taxonomy" id="742738"/>
    <lineage>
        <taxon>Bacteria</taxon>
        <taxon>Bacillati</taxon>
        <taxon>Bacillota</taxon>
        <taxon>Clostridia</taxon>
        <taxon>Eubacteriales</taxon>
        <taxon>Oscillospiraceae</taxon>
        <taxon>Flavonifractor</taxon>
    </lineage>
</organism>
<proteinExistence type="predicted"/>
<protein>
    <recommendedName>
        <fullName evidence="4">Transporter</fullName>
    </recommendedName>
</protein>